<accession>A0ABD5S3F2</accession>
<dbReference type="Proteomes" id="UP001596328">
    <property type="component" value="Unassembled WGS sequence"/>
</dbReference>
<name>A0ABD5S3F2_9EURY</name>
<keyword evidence="4" id="KW-1185">Reference proteome</keyword>
<comment type="caution">
    <text evidence="3">The sequence shown here is derived from an EMBL/GenBank/DDBJ whole genome shotgun (WGS) entry which is preliminary data.</text>
</comment>
<dbReference type="AlphaFoldDB" id="A0ABD5S3F2"/>
<dbReference type="InterPro" id="IPR055769">
    <property type="entry name" value="DUF7345"/>
</dbReference>
<feature type="non-terminal residue" evidence="3">
    <location>
        <position position="244"/>
    </location>
</feature>
<evidence type="ECO:0000313" key="3">
    <source>
        <dbReference type="EMBL" id="MFC6726135.1"/>
    </source>
</evidence>
<dbReference type="Pfam" id="PF24036">
    <property type="entry name" value="DUF7345"/>
    <property type="match status" value="1"/>
</dbReference>
<protein>
    <recommendedName>
        <fullName evidence="2">DUF7345 domain-containing protein</fullName>
    </recommendedName>
</protein>
<reference evidence="3 4" key="1">
    <citation type="journal article" date="2019" name="Int. J. Syst. Evol. Microbiol.">
        <title>The Global Catalogue of Microorganisms (GCM) 10K type strain sequencing project: providing services to taxonomists for standard genome sequencing and annotation.</title>
        <authorList>
            <consortium name="The Broad Institute Genomics Platform"/>
            <consortium name="The Broad Institute Genome Sequencing Center for Infectious Disease"/>
            <person name="Wu L."/>
            <person name="Ma J."/>
        </authorList>
    </citation>
    <scope>NUCLEOTIDE SEQUENCE [LARGE SCALE GENOMIC DNA]</scope>
    <source>
        <strain evidence="3 4">NBRC 111368</strain>
    </source>
</reference>
<sequence>MQRPAALLLVFLAVSLPLSAAGVFAGSPSNAEQTSSQRDAVQQTSFDRNRVVLTVHENGSTKWTFHYRRTLNNASERRDFRSFSDEFNSNETSLYRGFKSNAETLTSEGQNVTGREMNARSFSRRAYVSNTTFGQPVGAVEMSFVWTRFAVVRGERVIVGDVFEGGLYLRPGLTLVVSPDPGLAFDSVDPAGTPSNASSLRGSDSVTWQGEKEFTDNRPRVVFVPPEAASRSSTPSRGTGGNGS</sequence>
<organism evidence="3 4">
    <name type="scientific">Halobium palmae</name>
    <dbReference type="NCBI Taxonomy" id="1776492"/>
    <lineage>
        <taxon>Archaea</taxon>
        <taxon>Methanobacteriati</taxon>
        <taxon>Methanobacteriota</taxon>
        <taxon>Stenosarchaea group</taxon>
        <taxon>Halobacteria</taxon>
        <taxon>Halobacteriales</taxon>
        <taxon>Haloferacaceae</taxon>
        <taxon>Halobium</taxon>
    </lineage>
</organism>
<feature type="domain" description="DUF7345" evidence="2">
    <location>
        <begin position="54"/>
        <end position="182"/>
    </location>
</feature>
<feature type="compositionally biased region" description="Basic and acidic residues" evidence="1">
    <location>
        <begin position="210"/>
        <end position="219"/>
    </location>
</feature>
<feature type="compositionally biased region" description="Polar residues" evidence="1">
    <location>
        <begin position="193"/>
        <end position="208"/>
    </location>
</feature>
<feature type="region of interest" description="Disordered" evidence="1">
    <location>
        <begin position="189"/>
        <end position="244"/>
    </location>
</feature>
<evidence type="ECO:0000256" key="1">
    <source>
        <dbReference type="SAM" id="MobiDB-lite"/>
    </source>
</evidence>
<evidence type="ECO:0000259" key="2">
    <source>
        <dbReference type="Pfam" id="PF24036"/>
    </source>
</evidence>
<proteinExistence type="predicted"/>
<dbReference type="EMBL" id="JBHSWU010000911">
    <property type="protein sequence ID" value="MFC6726135.1"/>
    <property type="molecule type" value="Genomic_DNA"/>
</dbReference>
<gene>
    <name evidence="3" type="ORF">ACFQE1_17555</name>
</gene>
<evidence type="ECO:0000313" key="4">
    <source>
        <dbReference type="Proteomes" id="UP001596328"/>
    </source>
</evidence>